<gene>
    <name evidence="1" type="ORF">HBN54_000181</name>
</gene>
<sequence length="202" mass="22822">MQIEFLVEEISAKAALDQLLPRLLPGHSYRVRVFEGWQDLLGQLKALLQGYHKRIFREGQTDLRIVVLLDGDGICERRKAALEAKAQEAGLRTKATAGPGEVFHVLNRIAVQELEAWWLGDREAIMAAYPGVKPHHFKGIDREPDAPLKPNEILWGVLKQGRYFPTGKRKTQWATDIGQHVDPARNTSASFRYFCEGLAALR</sequence>
<organism evidence="1 2">
    <name type="scientific">Hymenobacter artigasi</name>
    <dbReference type="NCBI Taxonomy" id="2719616"/>
    <lineage>
        <taxon>Bacteria</taxon>
        <taxon>Pseudomonadati</taxon>
        <taxon>Bacteroidota</taxon>
        <taxon>Cytophagia</taxon>
        <taxon>Cytophagales</taxon>
        <taxon>Hymenobacteraceae</taxon>
        <taxon>Hymenobacter</taxon>
    </lineage>
</organism>
<evidence type="ECO:0000313" key="1">
    <source>
        <dbReference type="EMBL" id="NKI87602.1"/>
    </source>
</evidence>
<dbReference type="Pfam" id="PF14103">
    <property type="entry name" value="DUF4276"/>
    <property type="match status" value="1"/>
</dbReference>
<dbReference type="Proteomes" id="UP000717634">
    <property type="component" value="Unassembled WGS sequence"/>
</dbReference>
<name>A0ABX1HEN6_9BACT</name>
<protein>
    <recommendedName>
        <fullName evidence="3">DUF4276 family protein</fullName>
    </recommendedName>
</protein>
<dbReference type="RefSeq" id="WP_168671267.1">
    <property type="nucleotide sequence ID" value="NZ_JAAVTK010000001.1"/>
</dbReference>
<dbReference type="InterPro" id="IPR025455">
    <property type="entry name" value="DUF4276"/>
</dbReference>
<accession>A0ABX1HEN6</accession>
<proteinExistence type="predicted"/>
<reference evidence="1 2" key="1">
    <citation type="submission" date="2020-03" db="EMBL/GenBank/DDBJ databases">
        <title>Genomic Encyclopedia of Type Strains, Phase IV (KMG-V): Genome sequencing to study the core and pangenomes of soil and plant-associated prokaryotes.</title>
        <authorList>
            <person name="Whitman W."/>
        </authorList>
    </citation>
    <scope>NUCLEOTIDE SEQUENCE [LARGE SCALE GENOMIC DNA]</scope>
    <source>
        <strain evidence="1 2">1B</strain>
    </source>
</reference>
<evidence type="ECO:0000313" key="2">
    <source>
        <dbReference type="Proteomes" id="UP000717634"/>
    </source>
</evidence>
<comment type="caution">
    <text evidence="1">The sequence shown here is derived from an EMBL/GenBank/DDBJ whole genome shotgun (WGS) entry which is preliminary data.</text>
</comment>
<keyword evidence="2" id="KW-1185">Reference proteome</keyword>
<evidence type="ECO:0008006" key="3">
    <source>
        <dbReference type="Google" id="ProtNLM"/>
    </source>
</evidence>
<dbReference type="EMBL" id="JAAVTK010000001">
    <property type="protein sequence ID" value="NKI87602.1"/>
    <property type="molecule type" value="Genomic_DNA"/>
</dbReference>